<proteinExistence type="predicted"/>
<accession>A0AAI8W1N8</accession>
<dbReference type="Proteomes" id="UP001296104">
    <property type="component" value="Unassembled WGS sequence"/>
</dbReference>
<evidence type="ECO:0000256" key="1">
    <source>
        <dbReference type="SAM" id="MobiDB-lite"/>
    </source>
</evidence>
<organism evidence="2 3">
    <name type="scientific">Lecanosticta acicola</name>
    <dbReference type="NCBI Taxonomy" id="111012"/>
    <lineage>
        <taxon>Eukaryota</taxon>
        <taxon>Fungi</taxon>
        <taxon>Dikarya</taxon>
        <taxon>Ascomycota</taxon>
        <taxon>Pezizomycotina</taxon>
        <taxon>Dothideomycetes</taxon>
        <taxon>Dothideomycetidae</taxon>
        <taxon>Mycosphaerellales</taxon>
        <taxon>Mycosphaerellaceae</taxon>
        <taxon>Lecanosticta</taxon>
    </lineage>
</organism>
<sequence length="131" mass="14194">MVFGKAILVVTSLSAGHKNKDAAKFPTAEEARQAFVKEHRKNDSQTCPQNRKSASSYYRSDGATTHNRSGVSEADSAERNELPAHSKAELPGDHPASVRKTGTLAELPAGDIRAELPTKERLVELSGEPKR</sequence>
<evidence type="ECO:0000313" key="3">
    <source>
        <dbReference type="Proteomes" id="UP001296104"/>
    </source>
</evidence>
<comment type="caution">
    <text evidence="2">The sequence shown here is derived from an EMBL/GenBank/DDBJ whole genome shotgun (WGS) entry which is preliminary data.</text>
</comment>
<feature type="compositionally biased region" description="Basic and acidic residues" evidence="1">
    <location>
        <begin position="112"/>
        <end position="131"/>
    </location>
</feature>
<feature type="compositionally biased region" description="Basic and acidic residues" evidence="1">
    <location>
        <begin position="76"/>
        <end position="92"/>
    </location>
</feature>
<keyword evidence="3" id="KW-1185">Reference proteome</keyword>
<evidence type="ECO:0000313" key="2">
    <source>
        <dbReference type="EMBL" id="CAK3789960.1"/>
    </source>
</evidence>
<feature type="region of interest" description="Disordered" evidence="1">
    <location>
        <begin position="37"/>
        <end position="131"/>
    </location>
</feature>
<reference evidence="2" key="1">
    <citation type="submission" date="2023-11" db="EMBL/GenBank/DDBJ databases">
        <authorList>
            <person name="Alioto T."/>
            <person name="Alioto T."/>
            <person name="Gomez Garrido J."/>
        </authorList>
    </citation>
    <scope>NUCLEOTIDE SEQUENCE</scope>
</reference>
<feature type="compositionally biased region" description="Polar residues" evidence="1">
    <location>
        <begin position="44"/>
        <end position="70"/>
    </location>
</feature>
<dbReference type="AlphaFoldDB" id="A0AAI8W1N8"/>
<gene>
    <name evidence="2" type="ORF">LECACI_7A000689</name>
</gene>
<name>A0AAI8W1N8_9PEZI</name>
<protein>
    <submittedName>
        <fullName evidence="2">Uncharacterized protein</fullName>
    </submittedName>
</protein>
<dbReference type="EMBL" id="CAVMBE010000002">
    <property type="protein sequence ID" value="CAK3789960.1"/>
    <property type="molecule type" value="Genomic_DNA"/>
</dbReference>